<dbReference type="Proteomes" id="UP000005447">
    <property type="component" value="Unassembled WGS sequence"/>
</dbReference>
<keyword evidence="12" id="KW-0325">Glycoprotein</keyword>
<reference evidence="17" key="1">
    <citation type="journal article" date="2011" name="Nature">
        <title>A high-resolution map of human evolutionary constraint using 29 mammals.</title>
        <authorList>
            <person name="Lindblad-Toh K."/>
            <person name="Garber M."/>
            <person name="Zuk O."/>
            <person name="Lin M.F."/>
            <person name="Parker B.J."/>
            <person name="Washietl S."/>
            <person name="Kheradpour P."/>
            <person name="Ernst J."/>
            <person name="Jordan G."/>
            <person name="Mauceli E."/>
            <person name="Ward L.D."/>
            <person name="Lowe C.B."/>
            <person name="Holloway A.K."/>
            <person name="Clamp M."/>
            <person name="Gnerre S."/>
            <person name="Alfoldi J."/>
            <person name="Beal K."/>
            <person name="Chang J."/>
            <person name="Clawson H."/>
            <person name="Cuff J."/>
            <person name="Di Palma F."/>
            <person name="Fitzgerald S."/>
            <person name="Flicek P."/>
            <person name="Guttman M."/>
            <person name="Hubisz M.J."/>
            <person name="Jaffe D.B."/>
            <person name="Jungreis I."/>
            <person name="Kent W.J."/>
            <person name="Kostka D."/>
            <person name="Lara M."/>
            <person name="Martins A.L."/>
            <person name="Massingham T."/>
            <person name="Moltke I."/>
            <person name="Raney B.J."/>
            <person name="Rasmussen M.D."/>
            <person name="Robinson J."/>
            <person name="Stark A."/>
            <person name="Vilella A.J."/>
            <person name="Wen J."/>
            <person name="Xie X."/>
            <person name="Zody M.C."/>
            <person name="Baldwin J."/>
            <person name="Bloom T."/>
            <person name="Chin C.W."/>
            <person name="Heiman D."/>
            <person name="Nicol R."/>
            <person name="Nusbaum C."/>
            <person name="Young S."/>
            <person name="Wilkinson J."/>
            <person name="Worley K.C."/>
            <person name="Kovar C.L."/>
            <person name="Muzny D.M."/>
            <person name="Gibbs R.A."/>
            <person name="Cree A."/>
            <person name="Dihn H.H."/>
            <person name="Fowler G."/>
            <person name="Jhangiani S."/>
            <person name="Joshi V."/>
            <person name="Lee S."/>
            <person name="Lewis L.R."/>
            <person name="Nazareth L.V."/>
            <person name="Okwuonu G."/>
            <person name="Santibanez J."/>
            <person name="Warren W.C."/>
            <person name="Mardis E.R."/>
            <person name="Weinstock G.M."/>
            <person name="Wilson R.K."/>
            <person name="Delehaunty K."/>
            <person name="Dooling D."/>
            <person name="Fronik C."/>
            <person name="Fulton L."/>
            <person name="Fulton B."/>
            <person name="Graves T."/>
            <person name="Minx P."/>
            <person name="Sodergren E."/>
            <person name="Birney E."/>
            <person name="Margulies E.H."/>
            <person name="Herrero J."/>
            <person name="Green E.D."/>
            <person name="Haussler D."/>
            <person name="Siepel A."/>
            <person name="Goldman N."/>
            <person name="Pollard K.S."/>
            <person name="Pedersen J.S."/>
            <person name="Lander E.S."/>
            <person name="Kellis M."/>
        </authorList>
    </citation>
    <scope>NUCLEOTIDE SEQUENCE [LARGE SCALE GENOMIC DNA]</scope>
    <source>
        <strain evidence="17">2N</strain>
    </source>
</reference>
<dbReference type="GO" id="GO:0031214">
    <property type="term" value="P:biomineral tissue development"/>
    <property type="evidence" value="ECO:0007669"/>
    <property type="project" value="UniProtKB-KW"/>
</dbReference>
<dbReference type="GO" id="GO:0005829">
    <property type="term" value="C:cytosol"/>
    <property type="evidence" value="ECO:0007669"/>
    <property type="project" value="Ensembl"/>
</dbReference>
<keyword evidence="9" id="KW-0964">Secreted</keyword>
<name>H0VC06_CAVPO</name>
<dbReference type="GO" id="GO:0071944">
    <property type="term" value="C:cell periphery"/>
    <property type="evidence" value="ECO:0007669"/>
    <property type="project" value="Ensembl"/>
</dbReference>
<keyword evidence="8" id="KW-0963">Cytoplasm</keyword>
<evidence type="ECO:0000256" key="9">
    <source>
        <dbReference type="ARBA" id="ARBA00022525"/>
    </source>
</evidence>
<dbReference type="FunCoup" id="H0VC06">
    <property type="interactions" value="49"/>
</dbReference>
<dbReference type="Ensembl" id="ENSCPOT00000008364.3">
    <property type="protein sequence ID" value="ENSCPOP00000007452.3"/>
    <property type="gene ID" value="ENSCPOG00000008289.4"/>
</dbReference>
<dbReference type="InterPro" id="IPR026802">
    <property type="entry name" value="Odam"/>
</dbReference>
<comment type="function">
    <text evidence="1">Tooth-associated epithelia protein that probably plays a role in odontogenesis, the complex process that results in the initiation and generation of the tooth. May be incorporated in the enamel matrix at the end of mineralization process. Involved in the induction of RHOA activity via interaction with ARHGEF and expression of downstream factors such as ROCK. Plays a role in attachment of the junctional epithelium to the tooth surface.</text>
</comment>
<protein>
    <recommendedName>
        <fullName evidence="7">Odontogenic ameloblast-associated protein</fullName>
    </recommendedName>
    <alternativeName>
        <fullName evidence="14">Apin</fullName>
    </alternativeName>
</protein>
<sequence length="262" mass="28354">MKIIIFLGLLGATLSAPVSDFIALLLLLNLNNGQLLPLRVQGPLAPWIPSFSGLPLQQQAPIPGQPQISLPALNPLAGLLPNELPFPRQVGFAQGAQTGQLDAAQLQTPSQATQGPNPVMPYVYPFKPPQEQAQVYYPVYMLLPWEQYQQTATQSPQQTGPPLFEEQYSKADFAEPEAGVPGGQQQFILEPLLGTAPETPGGEVIPFLQKEVVNFRHDKAEVLRHSTSPKPSTATVFTSGVDTTTASMLAEQKAKTDSLREP</sequence>
<accession>H0VC06</accession>
<dbReference type="GO" id="GO:0042475">
    <property type="term" value="P:odontogenesis of dentin-containing tooth"/>
    <property type="evidence" value="ECO:0007669"/>
    <property type="project" value="Ensembl"/>
</dbReference>
<evidence type="ECO:0000256" key="4">
    <source>
        <dbReference type="ARBA" id="ARBA00004613"/>
    </source>
</evidence>
<evidence type="ECO:0000313" key="16">
    <source>
        <dbReference type="Ensembl" id="ENSCPOP00000007452.3"/>
    </source>
</evidence>
<dbReference type="InParanoid" id="H0VC06"/>
<reference evidence="16" key="2">
    <citation type="submission" date="2025-08" db="UniProtKB">
        <authorList>
            <consortium name="Ensembl"/>
        </authorList>
    </citation>
    <scope>IDENTIFICATION</scope>
    <source>
        <strain evidence="16">2N</strain>
    </source>
</reference>
<dbReference type="GO" id="GO:0005654">
    <property type="term" value="C:nucleoplasm"/>
    <property type="evidence" value="ECO:0007669"/>
    <property type="project" value="Ensembl"/>
</dbReference>
<comment type="subunit">
    <text evidence="6">Interacts (via C-terminus) with ARHGEF5.</text>
</comment>
<keyword evidence="17" id="KW-1185">Reference proteome</keyword>
<dbReference type="OMA" id="PNHVMPY"/>
<dbReference type="GO" id="GO:0005615">
    <property type="term" value="C:extracellular space"/>
    <property type="evidence" value="ECO:0007669"/>
    <property type="project" value="Ensembl"/>
</dbReference>
<evidence type="ECO:0000256" key="1">
    <source>
        <dbReference type="ARBA" id="ARBA00002615"/>
    </source>
</evidence>
<keyword evidence="13" id="KW-0539">Nucleus</keyword>
<dbReference type="PANTHER" id="PTHR16237:SF3">
    <property type="entry name" value="ODONTOGENIC AMELOBLAST-ASSOCIATED PROTEIN"/>
    <property type="match status" value="1"/>
</dbReference>
<dbReference type="GeneTree" id="ENSGT00390000011100"/>
<evidence type="ECO:0000256" key="5">
    <source>
        <dbReference type="ARBA" id="ARBA00009134"/>
    </source>
</evidence>
<organism evidence="16 17">
    <name type="scientific">Cavia porcellus</name>
    <name type="common">Guinea pig</name>
    <dbReference type="NCBI Taxonomy" id="10141"/>
    <lineage>
        <taxon>Eukaryota</taxon>
        <taxon>Metazoa</taxon>
        <taxon>Chordata</taxon>
        <taxon>Craniata</taxon>
        <taxon>Vertebrata</taxon>
        <taxon>Euteleostomi</taxon>
        <taxon>Mammalia</taxon>
        <taxon>Eutheria</taxon>
        <taxon>Euarchontoglires</taxon>
        <taxon>Glires</taxon>
        <taxon>Rodentia</taxon>
        <taxon>Hystricomorpha</taxon>
        <taxon>Caviidae</taxon>
        <taxon>Cavia</taxon>
    </lineage>
</organism>
<dbReference type="GO" id="GO:0010628">
    <property type="term" value="P:positive regulation of gene expression"/>
    <property type="evidence" value="ECO:0007669"/>
    <property type="project" value="Ensembl"/>
</dbReference>
<feature type="signal peptide" evidence="15">
    <location>
        <begin position="1"/>
        <end position="15"/>
    </location>
</feature>
<evidence type="ECO:0000256" key="10">
    <source>
        <dbReference type="ARBA" id="ARBA00022591"/>
    </source>
</evidence>
<evidence type="ECO:0000256" key="15">
    <source>
        <dbReference type="SAM" id="SignalP"/>
    </source>
</evidence>
<dbReference type="EMBL" id="AAKN02040250">
    <property type="status" value="NOT_ANNOTATED_CDS"/>
    <property type="molecule type" value="Genomic_DNA"/>
</dbReference>
<dbReference type="GO" id="GO:0032956">
    <property type="term" value="P:regulation of actin cytoskeleton organization"/>
    <property type="evidence" value="ECO:0007669"/>
    <property type="project" value="Ensembl"/>
</dbReference>
<evidence type="ECO:0000256" key="11">
    <source>
        <dbReference type="ARBA" id="ARBA00022729"/>
    </source>
</evidence>
<keyword evidence="10" id="KW-0091">Biomineralization</keyword>
<feature type="chain" id="PRO_5012203911" description="Odontogenic ameloblast-associated protein" evidence="15">
    <location>
        <begin position="16"/>
        <end position="262"/>
    </location>
</feature>
<dbReference type="VEuPathDB" id="HostDB:ENSCPOG00000008289"/>
<evidence type="ECO:0000256" key="14">
    <source>
        <dbReference type="ARBA" id="ARBA00030324"/>
    </source>
</evidence>
<proteinExistence type="inferred from homology"/>
<evidence type="ECO:0000256" key="2">
    <source>
        <dbReference type="ARBA" id="ARBA00004123"/>
    </source>
</evidence>
<dbReference type="AlphaFoldDB" id="H0VC06"/>
<evidence type="ECO:0000256" key="7">
    <source>
        <dbReference type="ARBA" id="ARBA00017762"/>
    </source>
</evidence>
<dbReference type="Pfam" id="PF15424">
    <property type="entry name" value="ODAM"/>
    <property type="match status" value="1"/>
</dbReference>
<reference evidence="16" key="3">
    <citation type="submission" date="2025-09" db="UniProtKB">
        <authorList>
            <consortium name="Ensembl"/>
        </authorList>
    </citation>
    <scope>IDENTIFICATION</scope>
    <source>
        <strain evidence="16">2N</strain>
    </source>
</reference>
<dbReference type="PANTHER" id="PTHR16237">
    <property type="entry name" value="ODONTOGENIC AMELOBLAST-ASSOCIATED PROTEIN"/>
    <property type="match status" value="1"/>
</dbReference>
<dbReference type="GO" id="GO:0099512">
    <property type="term" value="C:supramolecular fiber"/>
    <property type="evidence" value="ECO:0007669"/>
    <property type="project" value="Ensembl"/>
</dbReference>
<dbReference type="GO" id="GO:0060054">
    <property type="term" value="P:positive regulation of epithelial cell proliferation involved in wound healing"/>
    <property type="evidence" value="ECO:0007669"/>
    <property type="project" value="Ensembl"/>
</dbReference>
<evidence type="ECO:0000313" key="17">
    <source>
        <dbReference type="Proteomes" id="UP000005447"/>
    </source>
</evidence>
<evidence type="ECO:0000256" key="12">
    <source>
        <dbReference type="ARBA" id="ARBA00023180"/>
    </source>
</evidence>
<dbReference type="GO" id="GO:0072686">
    <property type="term" value="C:mitotic spindle"/>
    <property type="evidence" value="ECO:0007669"/>
    <property type="project" value="Ensembl"/>
</dbReference>
<evidence type="ECO:0000256" key="6">
    <source>
        <dbReference type="ARBA" id="ARBA00011457"/>
    </source>
</evidence>
<dbReference type="HOGENOM" id="CLU_096142_0_0_1"/>
<evidence type="ECO:0000256" key="13">
    <source>
        <dbReference type="ARBA" id="ARBA00023242"/>
    </source>
</evidence>
<comment type="subcellular location">
    <subcellularLocation>
        <location evidence="3">Cytoplasm</location>
    </subcellularLocation>
    <subcellularLocation>
        <location evidence="2">Nucleus</location>
    </subcellularLocation>
    <subcellularLocation>
        <location evidence="4">Secreted</location>
    </subcellularLocation>
</comment>
<keyword evidence="11 15" id="KW-0732">Signal</keyword>
<evidence type="ECO:0000256" key="3">
    <source>
        <dbReference type="ARBA" id="ARBA00004496"/>
    </source>
</evidence>
<dbReference type="GO" id="GO:0006954">
    <property type="term" value="P:inflammatory response"/>
    <property type="evidence" value="ECO:0007669"/>
    <property type="project" value="Ensembl"/>
</dbReference>
<comment type="similarity">
    <text evidence="5">Belongs to the ODAM family.</text>
</comment>
<evidence type="ECO:0000256" key="8">
    <source>
        <dbReference type="ARBA" id="ARBA00022490"/>
    </source>
</evidence>
<gene>
    <name evidence="16" type="primary">ODAM</name>
</gene>
<dbReference type="STRING" id="10141.ENSCPOP00000007452"/>